<evidence type="ECO:0000256" key="3">
    <source>
        <dbReference type="ARBA" id="ARBA00004196"/>
    </source>
</evidence>
<dbReference type="KEGG" id="sinu:IMZ28_10455"/>
<evidence type="ECO:0000256" key="1">
    <source>
        <dbReference type="ARBA" id="ARBA00001927"/>
    </source>
</evidence>
<evidence type="ECO:0000313" key="16">
    <source>
        <dbReference type="Proteomes" id="UP000595074"/>
    </source>
</evidence>
<dbReference type="InterPro" id="IPR037148">
    <property type="entry name" value="NiFe-Hase_small_C_sf"/>
</dbReference>
<evidence type="ECO:0000259" key="14">
    <source>
        <dbReference type="Pfam" id="PF14720"/>
    </source>
</evidence>
<comment type="subcellular location">
    <subcellularLocation>
        <location evidence="3">Cell envelope</location>
    </subcellularLocation>
</comment>
<comment type="cofactor">
    <cofactor evidence="2">
        <name>[4Fe-4S] cluster</name>
        <dbReference type="ChEBI" id="CHEBI:49883"/>
    </cofactor>
</comment>
<dbReference type="PANTHER" id="PTHR30013:SF7">
    <property type="entry name" value="HYDROGENASE-2 SMALL CHAIN"/>
    <property type="match status" value="1"/>
</dbReference>
<dbReference type="GO" id="GO:0051539">
    <property type="term" value="F:4 iron, 4 sulfur cluster binding"/>
    <property type="evidence" value="ECO:0007669"/>
    <property type="project" value="UniProtKB-KW"/>
</dbReference>
<evidence type="ECO:0000256" key="10">
    <source>
        <dbReference type="ARBA" id="ARBA00023004"/>
    </source>
</evidence>
<keyword evidence="8" id="KW-0732">Signal</keyword>
<dbReference type="GO" id="GO:0044569">
    <property type="term" value="C:[Ni-Fe] hydrogenase complex"/>
    <property type="evidence" value="ECO:0007669"/>
    <property type="project" value="TreeGrafter"/>
</dbReference>
<dbReference type="PANTHER" id="PTHR30013">
    <property type="entry name" value="NIFE / NIFESE HYDROGENASE SMALL SUBUNIT FAMILY MEMBER"/>
    <property type="match status" value="1"/>
</dbReference>
<comment type="cofactor">
    <cofactor evidence="1">
        <name>[3Fe-4S] cluster</name>
        <dbReference type="ChEBI" id="CHEBI:21137"/>
    </cofactor>
</comment>
<evidence type="ECO:0000256" key="6">
    <source>
        <dbReference type="ARBA" id="ARBA00022485"/>
    </source>
</evidence>
<dbReference type="PRINTS" id="PR00614">
    <property type="entry name" value="NIHGNASESMLL"/>
</dbReference>
<dbReference type="Pfam" id="PF01058">
    <property type="entry name" value="Oxidored_q6"/>
    <property type="match status" value="1"/>
</dbReference>
<dbReference type="GO" id="GO:0030313">
    <property type="term" value="C:cell envelope"/>
    <property type="evidence" value="ECO:0007669"/>
    <property type="project" value="UniProtKB-SubCell"/>
</dbReference>
<gene>
    <name evidence="15" type="ORF">IMZ28_10455</name>
</gene>
<comment type="subunit">
    <text evidence="5">Heterodimer of a large and a small subunit.</text>
</comment>
<feature type="domain" description="NADH:ubiquinone oxidoreductase-like 20kDa subunit" evidence="13">
    <location>
        <begin position="107"/>
        <end position="253"/>
    </location>
</feature>
<keyword evidence="10" id="KW-0408">Iron</keyword>
<keyword evidence="9" id="KW-0560">Oxidoreductase</keyword>
<dbReference type="InterPro" id="IPR037024">
    <property type="entry name" value="NiFe_Hase_small_N_sf"/>
</dbReference>
<accession>A0A7M1S3B3</accession>
<reference evidence="15 16" key="1">
    <citation type="submission" date="2020-10" db="EMBL/GenBank/DDBJ databases">
        <title>The genome of sulfurovum sp.</title>
        <authorList>
            <person name="Xie S."/>
            <person name="Shao Z."/>
            <person name="Jiang L."/>
        </authorList>
    </citation>
    <scope>NUCLEOTIDE SEQUENCE [LARGE SCALE GENOMIC DNA]</scope>
    <source>
        <strain evidence="15 16">ST-419</strain>
    </source>
</reference>
<keyword evidence="11" id="KW-0411">Iron-sulfur</keyword>
<evidence type="ECO:0000256" key="8">
    <source>
        <dbReference type="ARBA" id="ARBA00022729"/>
    </source>
</evidence>
<dbReference type="GO" id="GO:0009061">
    <property type="term" value="P:anaerobic respiration"/>
    <property type="evidence" value="ECO:0007669"/>
    <property type="project" value="TreeGrafter"/>
</dbReference>
<sequence length="400" mass="43814">MEKDLAIQKSIFSKISGIDTNKGDDFYEDLYKRCEERIDALQAVNPFTEDELEEVLVEEGYNRRDFMKWVSATTAMLMLPGFFEPLVAKTVQVLNRVPVIWINLQDCAGNSEAFLRTDGPTVDELILEIISLEFHELLMAPSGEHAEQQLENAMTTFKNEYLLFVEGAIPTAENGIYGTIGTSGETYVDHLVRLSADAKAIVAVGTCATFGGIPAAAPNPTGARGVMDIVSNKPIVNIPACPANPANMLGVILLYAMTGELPELDSLLRPKFAFGYRIHDACERRVHFDAGEYVEEWGDASAQAGHCLYKMGCKGPVTFNNCPTVKYNRGTSWPVAAGHGCIGCSEPGFFDKFDRFEAPTPFNPNYNPASDFQIAAGIGLFAAYKTATQEESAQEGYHGE</sequence>
<dbReference type="GO" id="GO:0051538">
    <property type="term" value="F:3 iron, 4 sulfur cluster binding"/>
    <property type="evidence" value="ECO:0007669"/>
    <property type="project" value="UniProtKB-KW"/>
</dbReference>
<evidence type="ECO:0000259" key="13">
    <source>
        <dbReference type="Pfam" id="PF01058"/>
    </source>
</evidence>
<evidence type="ECO:0000256" key="5">
    <source>
        <dbReference type="ARBA" id="ARBA00011771"/>
    </source>
</evidence>
<comment type="similarity">
    <text evidence="4">Belongs to the [NiFe]/[NiFeSe] hydrogenase small subunit family.</text>
</comment>
<dbReference type="Pfam" id="PF14720">
    <property type="entry name" value="NiFe_hyd_SSU_C"/>
    <property type="match status" value="1"/>
</dbReference>
<evidence type="ECO:0000256" key="7">
    <source>
        <dbReference type="ARBA" id="ARBA00022723"/>
    </source>
</evidence>
<keyword evidence="16" id="KW-1185">Reference proteome</keyword>
<dbReference type="GO" id="GO:0009375">
    <property type="term" value="C:ferredoxin hydrogenase complex"/>
    <property type="evidence" value="ECO:0007669"/>
    <property type="project" value="InterPro"/>
</dbReference>
<proteinExistence type="inferred from homology"/>
<dbReference type="GO" id="GO:0016020">
    <property type="term" value="C:membrane"/>
    <property type="evidence" value="ECO:0007669"/>
    <property type="project" value="TreeGrafter"/>
</dbReference>
<evidence type="ECO:0000256" key="11">
    <source>
        <dbReference type="ARBA" id="ARBA00023014"/>
    </source>
</evidence>
<dbReference type="Gene3D" id="3.40.50.700">
    <property type="entry name" value="NADH:ubiquinone oxidoreductase-like, 20kDa subunit"/>
    <property type="match status" value="1"/>
</dbReference>
<dbReference type="GO" id="GO:0046872">
    <property type="term" value="F:metal ion binding"/>
    <property type="evidence" value="ECO:0007669"/>
    <property type="project" value="UniProtKB-KW"/>
</dbReference>
<dbReference type="InterPro" id="IPR027394">
    <property type="entry name" value="Cytochrome-c3_hydrogenase_C"/>
</dbReference>
<keyword evidence="12" id="KW-0003">3Fe-4S</keyword>
<evidence type="ECO:0000256" key="2">
    <source>
        <dbReference type="ARBA" id="ARBA00001966"/>
    </source>
</evidence>
<feature type="domain" description="Cytochrome-c3 hydrogenase C-terminal" evidence="14">
    <location>
        <begin position="274"/>
        <end position="356"/>
    </location>
</feature>
<dbReference type="Gene3D" id="4.10.480.10">
    <property type="entry name" value="Cytochrome-c3 hydrogenase, C-terminal domain"/>
    <property type="match status" value="1"/>
</dbReference>
<dbReference type="EMBL" id="CP063164">
    <property type="protein sequence ID" value="QOR61826.1"/>
    <property type="molecule type" value="Genomic_DNA"/>
</dbReference>
<dbReference type="GO" id="GO:0009055">
    <property type="term" value="F:electron transfer activity"/>
    <property type="evidence" value="ECO:0007669"/>
    <property type="project" value="TreeGrafter"/>
</dbReference>
<evidence type="ECO:0000313" key="15">
    <source>
        <dbReference type="EMBL" id="QOR61826.1"/>
    </source>
</evidence>
<keyword evidence="6" id="KW-0004">4Fe-4S</keyword>
<dbReference type="RefSeq" id="WP_197548535.1">
    <property type="nucleotide sequence ID" value="NZ_CP063164.1"/>
</dbReference>
<dbReference type="Proteomes" id="UP000595074">
    <property type="component" value="Chromosome"/>
</dbReference>
<evidence type="ECO:0000256" key="4">
    <source>
        <dbReference type="ARBA" id="ARBA00006605"/>
    </source>
</evidence>
<dbReference type="NCBIfam" id="TIGR00391">
    <property type="entry name" value="hydA"/>
    <property type="match status" value="1"/>
</dbReference>
<dbReference type="SUPFAM" id="SSF56770">
    <property type="entry name" value="HydA/Nqo6-like"/>
    <property type="match status" value="1"/>
</dbReference>
<evidence type="ECO:0000256" key="12">
    <source>
        <dbReference type="ARBA" id="ARBA00023291"/>
    </source>
</evidence>
<dbReference type="AlphaFoldDB" id="A0A7M1S3B3"/>
<name>A0A7M1S3B3_9BACT</name>
<evidence type="ECO:0000256" key="9">
    <source>
        <dbReference type="ARBA" id="ARBA00023002"/>
    </source>
</evidence>
<keyword evidence="7" id="KW-0479">Metal-binding</keyword>
<dbReference type="GO" id="GO:0008901">
    <property type="term" value="F:ferredoxin hydrogenase activity"/>
    <property type="evidence" value="ECO:0007669"/>
    <property type="project" value="InterPro"/>
</dbReference>
<dbReference type="InterPro" id="IPR006137">
    <property type="entry name" value="NADH_UbQ_OxRdtase-like_20kDa"/>
</dbReference>
<protein>
    <submittedName>
        <fullName evidence="15">Hydrogenase small subunit</fullName>
    </submittedName>
</protein>
<organism evidence="15 16">
    <name type="scientific">Sulfurovum indicum</name>
    <dbReference type="NCBI Taxonomy" id="2779528"/>
    <lineage>
        <taxon>Bacteria</taxon>
        <taxon>Pseudomonadati</taxon>
        <taxon>Campylobacterota</taxon>
        <taxon>Epsilonproteobacteria</taxon>
        <taxon>Campylobacterales</taxon>
        <taxon>Sulfurovaceae</taxon>
        <taxon>Sulfurovum</taxon>
    </lineage>
</organism>
<dbReference type="InterPro" id="IPR001821">
    <property type="entry name" value="NiFe_hydrogenase_ssu"/>
</dbReference>